<dbReference type="Proteomes" id="UP000536640">
    <property type="component" value="Unassembled WGS sequence"/>
</dbReference>
<reference evidence="2 3" key="1">
    <citation type="submission" date="2020-08" db="EMBL/GenBank/DDBJ databases">
        <title>Genomic Encyclopedia of Type Strains, Phase IV (KMG-IV): sequencing the most valuable type-strain genomes for metagenomic binning, comparative biology and taxonomic classification.</title>
        <authorList>
            <person name="Goeker M."/>
        </authorList>
    </citation>
    <scope>NUCLEOTIDE SEQUENCE [LARGE SCALE GENOMIC DNA]</scope>
    <source>
        <strain evidence="2 3">DSM 25701</strain>
    </source>
</reference>
<dbReference type="PANTHER" id="PTHR48228:SF5">
    <property type="entry name" value="ALPHA-METHYLACYL-COA RACEMASE"/>
    <property type="match status" value="1"/>
</dbReference>
<dbReference type="AlphaFoldDB" id="A0A840R1A7"/>
<sequence length="380" mass="41002">MGPLSGLRIIELEGLGPAPFAGMMLADMGAEVISITRKSASADAKVENSISERGKKSIALNLKDPRAIEAVLKLCESADALIEGFRPGVTERLGIGPEECMARNPKLVYGRMTGWGQTGPMSQMAGHDINYISLSGALHGIGRAGEKPVPPLNLVGDFGGGGMYLAFGVVSALLEATRSGKGQVVDTSMVEGSASLMHMMYGSLNTGMFDWQDERGVNLLDTGAHFYDTYETRDGKYMSVGPIEPQFYHLLKEKMELDDAEFEPQFDMARWPALKDRMTEVFLTKTRDEWCEIFDGTDACVAPILSMTEAPQHPHNIARKSFIEVDGHIQPGPAPKFSRTAPEVTKGAPRRGGDTESVLNSVAGYDEATIAALRANGVLS</sequence>
<dbReference type="InterPro" id="IPR044855">
    <property type="entry name" value="CoA-Trfase_III_dom3_sf"/>
</dbReference>
<dbReference type="RefSeq" id="WP_184461598.1">
    <property type="nucleotide sequence ID" value="NZ_JACHHW010000003.1"/>
</dbReference>
<evidence type="ECO:0000313" key="3">
    <source>
        <dbReference type="Proteomes" id="UP000536640"/>
    </source>
</evidence>
<comment type="caution">
    <text evidence="2">The sequence shown here is derived from an EMBL/GenBank/DDBJ whole genome shotgun (WGS) entry which is preliminary data.</text>
</comment>
<keyword evidence="3" id="KW-1185">Reference proteome</keyword>
<dbReference type="Gene3D" id="3.30.1540.10">
    <property type="entry name" value="formyl-coa transferase, domain 3"/>
    <property type="match status" value="1"/>
</dbReference>
<dbReference type="Gene3D" id="3.40.50.10540">
    <property type="entry name" value="Crotonobetainyl-coa:carnitine coa-transferase, domain 1"/>
    <property type="match status" value="1"/>
</dbReference>
<dbReference type="EMBL" id="JACHHW010000003">
    <property type="protein sequence ID" value="MBB5186835.1"/>
    <property type="molecule type" value="Genomic_DNA"/>
</dbReference>
<dbReference type="InterPro" id="IPR023606">
    <property type="entry name" value="CoA-Trfase_III_dom_1_sf"/>
</dbReference>
<dbReference type="InterPro" id="IPR003673">
    <property type="entry name" value="CoA-Trfase_fam_III"/>
</dbReference>
<dbReference type="Pfam" id="PF02515">
    <property type="entry name" value="CoA_transf_3"/>
    <property type="match status" value="1"/>
</dbReference>
<dbReference type="PANTHER" id="PTHR48228">
    <property type="entry name" value="SUCCINYL-COA--D-CITRAMALATE COA-TRANSFERASE"/>
    <property type="match status" value="1"/>
</dbReference>
<protein>
    <submittedName>
        <fullName evidence="2">Alpha-methylacyl-CoA racemase</fullName>
        <ecNumber evidence="2">5.1.99.4</ecNumber>
    </submittedName>
</protein>
<proteinExistence type="predicted"/>
<dbReference type="EC" id="5.1.99.4" evidence="2"/>
<organism evidence="2 3">
    <name type="scientific">Zhongshania antarctica</name>
    <dbReference type="NCBI Taxonomy" id="641702"/>
    <lineage>
        <taxon>Bacteria</taxon>
        <taxon>Pseudomonadati</taxon>
        <taxon>Pseudomonadota</taxon>
        <taxon>Gammaproteobacteria</taxon>
        <taxon>Cellvibrionales</taxon>
        <taxon>Spongiibacteraceae</taxon>
        <taxon>Zhongshania</taxon>
    </lineage>
</organism>
<dbReference type="InterPro" id="IPR050509">
    <property type="entry name" value="CoA-transferase_III"/>
</dbReference>
<keyword evidence="2" id="KW-0413">Isomerase</keyword>
<dbReference type="SUPFAM" id="SSF89796">
    <property type="entry name" value="CoA-transferase family III (CaiB/BaiF)"/>
    <property type="match status" value="1"/>
</dbReference>
<feature type="region of interest" description="Disordered" evidence="1">
    <location>
        <begin position="331"/>
        <end position="357"/>
    </location>
</feature>
<accession>A0A840R1A7</accession>
<evidence type="ECO:0000256" key="1">
    <source>
        <dbReference type="SAM" id="MobiDB-lite"/>
    </source>
</evidence>
<gene>
    <name evidence="2" type="ORF">HNQ57_001098</name>
</gene>
<evidence type="ECO:0000313" key="2">
    <source>
        <dbReference type="EMBL" id="MBB5186835.1"/>
    </source>
</evidence>
<name>A0A840R1A7_9GAMM</name>
<dbReference type="GO" id="GO:0008111">
    <property type="term" value="F:alpha-methylacyl-CoA racemase activity"/>
    <property type="evidence" value="ECO:0007669"/>
    <property type="project" value="UniProtKB-EC"/>
</dbReference>